<comment type="subcellular location">
    <subcellularLocation>
        <location evidence="2">Cytoplasm</location>
    </subcellularLocation>
</comment>
<dbReference type="PANTHER" id="PTHR23422">
    <property type="entry name" value="DIPEPTIDYL PEPTIDASE III-RELATED"/>
    <property type="match status" value="1"/>
</dbReference>
<accession>A0A0B7N563</accession>
<feature type="binding site" evidence="13">
    <location>
        <position position="437"/>
    </location>
    <ligand>
        <name>Zn(2+)</name>
        <dbReference type="ChEBI" id="CHEBI:29105"/>
        <note>catalytic</note>
    </ligand>
</feature>
<keyword evidence="4 11" id="KW-0031">Aminopeptidase</keyword>
<proteinExistence type="inferred from homology"/>
<dbReference type="InterPro" id="IPR005317">
    <property type="entry name" value="Dipeptidyl-peptase3"/>
</dbReference>
<reference evidence="14 15" key="1">
    <citation type="submission" date="2014-09" db="EMBL/GenBank/DDBJ databases">
        <authorList>
            <person name="Ellenberger Sabrina"/>
        </authorList>
    </citation>
    <scope>NUCLEOTIDE SEQUENCE [LARGE SCALE GENOMIC DNA]</scope>
    <source>
        <strain evidence="14 15">CBS 412.66</strain>
    </source>
</reference>
<dbReference type="GO" id="GO:0006508">
    <property type="term" value="P:proteolysis"/>
    <property type="evidence" value="ECO:0007669"/>
    <property type="project" value="UniProtKB-KW"/>
</dbReference>
<evidence type="ECO:0000256" key="12">
    <source>
        <dbReference type="PIRSR" id="PIRSR007828-1"/>
    </source>
</evidence>
<evidence type="ECO:0000256" key="2">
    <source>
        <dbReference type="ARBA" id="ARBA00004496"/>
    </source>
</evidence>
<comment type="catalytic activity">
    <reaction evidence="1 11">
        <text>Release of an N-terminal dipeptide from a peptide comprising four or more residues, with broad specificity. Also acts on dipeptidyl 2-naphthylamides.</text>
        <dbReference type="EC" id="3.4.14.4"/>
    </reaction>
</comment>
<evidence type="ECO:0000313" key="15">
    <source>
        <dbReference type="Proteomes" id="UP000054107"/>
    </source>
</evidence>
<sequence length="754" mass="85212">MSTLSQRYFADENAPYSLLEAKPFFETLSPKEKKYAHFMSRAAFEGTRILIDQTNPNALPIYDLILNVFTDKQGNMIETEALCKASEVSTEAFEQFLQYSAQFLGNQSNYKSFGDEKFIPRLSSQDFEKIVHASGSDKAIALFEQSKNEIFSVEPVAGNLLGFPQEGHVSGYYSSNVTNDDIKLVQAFLEKERVDPLNTRLFKDKQGHFKLVIAAAEEEFEEKVYALDNGSKITLSFTDFQQPLKKVAQAIHDAIPYAANETQKNMLESYYTTFRNGSMPAFVDSQRYWLQDLSPRVETNIGFIETYRDPQGVRAEWEGFVAMVNEEQTRKFNRLVDNAPLFVSRLPWTAEFERETLNRPDFTSLEVLSFATGGIPAGINIPNLTELTQIYGSKNVSLGNVISAKAPNEKFPFIRQEDLKLYKDYRNPSFEVQVGTHELGHGTGKLFSEDENGKLNFDIESVVNPVTKEKIKTWYKPGQNFNSKFKSIASSYEECRAECIALSLSPYEDILKIFNYEGQEAEDILYIMYLNMARAGLTALEFYNPDAKKWGQAHMQARYAIMNVMLEAGQDFLEFKPCTVDGKESLEIYLDRSKIRSVGAPAVSKFLTKLQIYKATADEVNGTQLYMDATNVPEKWNSTRNIVISSKQPRKVFVQANTILNQHDDQIQLREYEPSATGMIQSFASKKVENGQSHHSRDQVSALAIGLSGLSTLALGDTFPEFSKNISQSQTDFTEIALSFLKRSDGRLTSDAST</sequence>
<evidence type="ECO:0000256" key="11">
    <source>
        <dbReference type="PIRNR" id="PIRNR007828"/>
    </source>
</evidence>
<dbReference type="GO" id="GO:0008235">
    <property type="term" value="F:metalloexopeptidase activity"/>
    <property type="evidence" value="ECO:0007669"/>
    <property type="project" value="InterPro"/>
</dbReference>
<protein>
    <recommendedName>
        <fullName evidence="11">Dipeptidyl peptidase 3</fullName>
        <ecNumber evidence="11">3.4.14.4</ecNumber>
    </recommendedName>
    <alternativeName>
        <fullName evidence="11">Dipeptidyl aminopeptidase III</fullName>
    </alternativeName>
    <alternativeName>
        <fullName evidence="11">Dipeptidyl peptidase III</fullName>
    </alternativeName>
</protein>
<dbReference type="Pfam" id="PF03571">
    <property type="entry name" value="Peptidase_M49"/>
    <property type="match status" value="1"/>
</dbReference>
<dbReference type="Proteomes" id="UP000054107">
    <property type="component" value="Unassembled WGS sequence"/>
</dbReference>
<dbReference type="OrthoDB" id="4694525at2759"/>
<dbReference type="MEROPS" id="M49.001"/>
<dbReference type="PANTHER" id="PTHR23422:SF11">
    <property type="entry name" value="DIPEPTIDYL PEPTIDASE 3"/>
    <property type="match status" value="1"/>
</dbReference>
<keyword evidence="15" id="KW-1185">Reference proteome</keyword>
<keyword evidence="9 11" id="KW-0862">Zinc</keyword>
<name>A0A0B7N563_9FUNG</name>
<feature type="binding site" evidence="13">
    <location>
        <position position="441"/>
    </location>
    <ligand>
        <name>Zn(2+)</name>
        <dbReference type="ChEBI" id="CHEBI:29105"/>
        <note>catalytic</note>
    </ligand>
</feature>
<feature type="binding site" evidence="13">
    <location>
        <position position="494"/>
    </location>
    <ligand>
        <name>Zn(2+)</name>
        <dbReference type="ChEBI" id="CHEBI:29105"/>
        <note>catalytic</note>
    </ligand>
</feature>
<evidence type="ECO:0000256" key="5">
    <source>
        <dbReference type="ARBA" id="ARBA00022490"/>
    </source>
</evidence>
<dbReference type="EC" id="3.4.14.4" evidence="11"/>
<evidence type="ECO:0000256" key="1">
    <source>
        <dbReference type="ARBA" id="ARBA00001336"/>
    </source>
</evidence>
<dbReference type="FunFam" id="3.30.540.30:FF:000002">
    <property type="entry name" value="Dipeptidyl peptidase 3"/>
    <property type="match status" value="1"/>
</dbReference>
<dbReference type="AlphaFoldDB" id="A0A0B7N563"/>
<dbReference type="Gene3D" id="3.30.540.30">
    <property type="match status" value="3"/>
</dbReference>
<dbReference type="InterPro" id="IPR039461">
    <property type="entry name" value="Peptidase_M49"/>
</dbReference>
<gene>
    <name evidence="14" type="primary">PARPA_04289.1 scaffold 12477</name>
</gene>
<dbReference type="GO" id="GO:0004177">
    <property type="term" value="F:aminopeptidase activity"/>
    <property type="evidence" value="ECO:0007669"/>
    <property type="project" value="UniProtKB-KW"/>
</dbReference>
<evidence type="ECO:0000256" key="3">
    <source>
        <dbReference type="ARBA" id="ARBA00010200"/>
    </source>
</evidence>
<organism evidence="14 15">
    <name type="scientific">Parasitella parasitica</name>
    <dbReference type="NCBI Taxonomy" id="35722"/>
    <lineage>
        <taxon>Eukaryota</taxon>
        <taxon>Fungi</taxon>
        <taxon>Fungi incertae sedis</taxon>
        <taxon>Mucoromycota</taxon>
        <taxon>Mucoromycotina</taxon>
        <taxon>Mucoromycetes</taxon>
        <taxon>Mucorales</taxon>
        <taxon>Mucorineae</taxon>
        <taxon>Mucoraceae</taxon>
        <taxon>Parasitella</taxon>
    </lineage>
</organism>
<evidence type="ECO:0000256" key="7">
    <source>
        <dbReference type="ARBA" id="ARBA00022723"/>
    </source>
</evidence>
<evidence type="ECO:0000256" key="4">
    <source>
        <dbReference type="ARBA" id="ARBA00022438"/>
    </source>
</evidence>
<evidence type="ECO:0000313" key="14">
    <source>
        <dbReference type="EMBL" id="CEP10573.1"/>
    </source>
</evidence>
<evidence type="ECO:0000256" key="13">
    <source>
        <dbReference type="PIRSR" id="PIRSR007828-2"/>
    </source>
</evidence>
<dbReference type="GO" id="GO:0046872">
    <property type="term" value="F:metal ion binding"/>
    <property type="evidence" value="ECO:0007669"/>
    <property type="project" value="UniProtKB-KW"/>
</dbReference>
<dbReference type="GO" id="GO:0008239">
    <property type="term" value="F:dipeptidyl-peptidase activity"/>
    <property type="evidence" value="ECO:0007669"/>
    <property type="project" value="UniProtKB-UniRule"/>
</dbReference>
<keyword evidence="6 11" id="KW-0645">Protease</keyword>
<comment type="similarity">
    <text evidence="3 11">Belongs to the peptidase M49 family.</text>
</comment>
<dbReference type="STRING" id="35722.A0A0B7N563"/>
<dbReference type="EMBL" id="LN724412">
    <property type="protein sequence ID" value="CEP10573.1"/>
    <property type="molecule type" value="Genomic_DNA"/>
</dbReference>
<feature type="active site" evidence="12">
    <location>
        <position position="438"/>
    </location>
</feature>
<evidence type="ECO:0000256" key="10">
    <source>
        <dbReference type="ARBA" id="ARBA00023049"/>
    </source>
</evidence>
<evidence type="ECO:0000256" key="9">
    <source>
        <dbReference type="ARBA" id="ARBA00022833"/>
    </source>
</evidence>
<keyword evidence="10 11" id="KW-0482">Metalloprotease</keyword>
<comment type="cofactor">
    <cofactor evidence="11 13">
        <name>Zn(2+)</name>
        <dbReference type="ChEBI" id="CHEBI:29105"/>
    </cofactor>
    <text evidence="11 13">Binds 1 zinc ion per subunit.</text>
</comment>
<dbReference type="GO" id="GO:0005737">
    <property type="term" value="C:cytoplasm"/>
    <property type="evidence" value="ECO:0007669"/>
    <property type="project" value="UniProtKB-SubCell"/>
</dbReference>
<evidence type="ECO:0000256" key="6">
    <source>
        <dbReference type="ARBA" id="ARBA00022670"/>
    </source>
</evidence>
<evidence type="ECO:0000256" key="8">
    <source>
        <dbReference type="ARBA" id="ARBA00022801"/>
    </source>
</evidence>
<dbReference type="PIRSF" id="PIRSF007828">
    <property type="entry name" value="Dipeptidyl-peptidase_III"/>
    <property type="match status" value="1"/>
</dbReference>
<keyword evidence="7 11" id="KW-0479">Metal-binding</keyword>
<keyword evidence="8 11" id="KW-0378">Hydrolase</keyword>
<keyword evidence="5 11" id="KW-0963">Cytoplasm</keyword>